<dbReference type="EMBL" id="CP003360">
    <property type="protein sequence ID" value="AFM26738.1"/>
    <property type="molecule type" value="Genomic_DNA"/>
</dbReference>
<proteinExistence type="predicted"/>
<sequence>MKFLFTLHNFFPEPLFGSETVCVRQMRELLARGDEVGLFCASNKTVSIQKLTEEGLQDLKIYRVGFGPARAQVLLSVWKPHVEAAFSRVLEEFRPDIVIFHHLVRLSMGLPGRTRKAGIPSIYYLHDFYPVCPSYSLLNHENDLCSGGSPIDCGRCLFSSRFPTLPGFVHGIAPFLAVPLLIPRRFLSEHLLQDVDLFVSPSAFLRDKLKELGFNMERCRLIPYPAGSRPIEQEQPKSTEGLTLGYLGKISPKKGVSILVRAFEQLDSVRLIIRGFSDDSEIRRFRQENPRSNAILEKFCSDRSEFFRKIDVLIVPSVWYENQPNVIIEAFIHKVPVICSDLGGMAEMVRDGAWGIVFRPGDARDLAEKVRTLNENPSEVSRMKAAIPDWPTIDEHVNTLLEAANLLVQASKK</sequence>
<organism evidence="2 3">
    <name type="scientific">Desulfomonile tiedjei (strain ATCC 49306 / DSM 6799 / DCB-1)</name>
    <dbReference type="NCBI Taxonomy" id="706587"/>
    <lineage>
        <taxon>Bacteria</taxon>
        <taxon>Pseudomonadati</taxon>
        <taxon>Thermodesulfobacteriota</taxon>
        <taxon>Desulfomonilia</taxon>
        <taxon>Desulfomonilales</taxon>
        <taxon>Desulfomonilaceae</taxon>
        <taxon>Desulfomonile</taxon>
    </lineage>
</organism>
<name>I4CAZ7_DESTA</name>
<evidence type="ECO:0000313" key="2">
    <source>
        <dbReference type="EMBL" id="AFM26738.1"/>
    </source>
</evidence>
<dbReference type="RefSeq" id="WP_014811863.1">
    <property type="nucleotide sequence ID" value="NC_018025.1"/>
</dbReference>
<feature type="domain" description="Glycosyltransferase subfamily 4-like N-terminal" evidence="1">
    <location>
        <begin position="17"/>
        <end position="223"/>
    </location>
</feature>
<dbReference type="GO" id="GO:0016757">
    <property type="term" value="F:glycosyltransferase activity"/>
    <property type="evidence" value="ECO:0007669"/>
    <property type="project" value="TreeGrafter"/>
</dbReference>
<protein>
    <submittedName>
        <fullName evidence="2">Glycosyltransferase</fullName>
    </submittedName>
</protein>
<dbReference type="HOGENOM" id="CLU_009583_35_1_7"/>
<accession>I4CAZ7</accession>
<dbReference type="Proteomes" id="UP000006055">
    <property type="component" value="Chromosome"/>
</dbReference>
<keyword evidence="3" id="KW-1185">Reference proteome</keyword>
<dbReference type="PANTHER" id="PTHR12526">
    <property type="entry name" value="GLYCOSYLTRANSFERASE"/>
    <property type="match status" value="1"/>
</dbReference>
<dbReference type="eggNOG" id="COG0438">
    <property type="taxonomic scope" value="Bacteria"/>
</dbReference>
<dbReference type="OrthoDB" id="267270at2"/>
<keyword evidence="2" id="KW-0808">Transferase</keyword>
<dbReference type="KEGG" id="dti:Desti_4100"/>
<dbReference type="Pfam" id="PF13439">
    <property type="entry name" value="Glyco_transf_4"/>
    <property type="match status" value="1"/>
</dbReference>
<gene>
    <name evidence="2" type="ordered locus">Desti_4100</name>
</gene>
<dbReference type="AlphaFoldDB" id="I4CAZ7"/>
<dbReference type="Pfam" id="PF13692">
    <property type="entry name" value="Glyco_trans_1_4"/>
    <property type="match status" value="1"/>
</dbReference>
<evidence type="ECO:0000313" key="3">
    <source>
        <dbReference type="Proteomes" id="UP000006055"/>
    </source>
</evidence>
<dbReference type="InterPro" id="IPR028098">
    <property type="entry name" value="Glyco_trans_4-like_N"/>
</dbReference>
<evidence type="ECO:0000259" key="1">
    <source>
        <dbReference type="Pfam" id="PF13439"/>
    </source>
</evidence>
<dbReference type="SUPFAM" id="SSF53756">
    <property type="entry name" value="UDP-Glycosyltransferase/glycogen phosphorylase"/>
    <property type="match status" value="1"/>
</dbReference>
<reference evidence="3" key="1">
    <citation type="submission" date="2012-06" db="EMBL/GenBank/DDBJ databases">
        <title>Complete sequence of chromosome of Desulfomonile tiedjei DSM 6799.</title>
        <authorList>
            <person name="Lucas S."/>
            <person name="Copeland A."/>
            <person name="Lapidus A."/>
            <person name="Glavina del Rio T."/>
            <person name="Dalin E."/>
            <person name="Tice H."/>
            <person name="Bruce D."/>
            <person name="Goodwin L."/>
            <person name="Pitluck S."/>
            <person name="Peters L."/>
            <person name="Ovchinnikova G."/>
            <person name="Zeytun A."/>
            <person name="Lu M."/>
            <person name="Kyrpides N."/>
            <person name="Mavromatis K."/>
            <person name="Ivanova N."/>
            <person name="Brettin T."/>
            <person name="Detter J.C."/>
            <person name="Han C."/>
            <person name="Larimer F."/>
            <person name="Land M."/>
            <person name="Hauser L."/>
            <person name="Markowitz V."/>
            <person name="Cheng J.-F."/>
            <person name="Hugenholtz P."/>
            <person name="Woyke T."/>
            <person name="Wu D."/>
            <person name="Spring S."/>
            <person name="Schroeder M."/>
            <person name="Brambilla E."/>
            <person name="Klenk H.-P."/>
            <person name="Eisen J.A."/>
        </authorList>
    </citation>
    <scope>NUCLEOTIDE SEQUENCE [LARGE SCALE GENOMIC DNA]</scope>
    <source>
        <strain evidence="3">ATCC 49306 / DSM 6799 / DCB-1</strain>
    </source>
</reference>
<dbReference type="PANTHER" id="PTHR12526:SF635">
    <property type="entry name" value="GLYCOSYL TRANSFERASE GROUP 1"/>
    <property type="match status" value="1"/>
</dbReference>
<dbReference type="STRING" id="706587.Desti_4100"/>
<dbReference type="Gene3D" id="3.40.50.2000">
    <property type="entry name" value="Glycogen Phosphorylase B"/>
    <property type="match status" value="2"/>
</dbReference>